<organism evidence="8">
    <name type="scientific">Leptocylindrus danicus</name>
    <dbReference type="NCBI Taxonomy" id="163516"/>
    <lineage>
        <taxon>Eukaryota</taxon>
        <taxon>Sar</taxon>
        <taxon>Stramenopiles</taxon>
        <taxon>Ochrophyta</taxon>
        <taxon>Bacillariophyta</taxon>
        <taxon>Coscinodiscophyceae</taxon>
        <taxon>Chaetocerotophycidae</taxon>
        <taxon>Leptocylindrales</taxon>
        <taxon>Leptocylindraceae</taxon>
        <taxon>Leptocylindrus</taxon>
    </lineage>
</organism>
<keyword evidence="4" id="KW-0206">Cytoskeleton</keyword>
<feature type="coiled-coil region" evidence="6">
    <location>
        <begin position="255"/>
        <end position="339"/>
    </location>
</feature>
<dbReference type="PROSITE" id="PS50096">
    <property type="entry name" value="IQ"/>
    <property type="match status" value="1"/>
</dbReference>
<accession>A0A7S2KEZ6</accession>
<dbReference type="GO" id="GO:0044782">
    <property type="term" value="P:cilium organization"/>
    <property type="evidence" value="ECO:0007669"/>
    <property type="project" value="TreeGrafter"/>
</dbReference>
<evidence type="ECO:0000256" key="2">
    <source>
        <dbReference type="ARBA" id="ARBA00004316"/>
    </source>
</evidence>
<evidence type="ECO:0000256" key="5">
    <source>
        <dbReference type="ARBA" id="ARBA00023273"/>
    </source>
</evidence>
<reference evidence="8" key="1">
    <citation type="submission" date="2021-01" db="EMBL/GenBank/DDBJ databases">
        <authorList>
            <person name="Corre E."/>
            <person name="Pelletier E."/>
            <person name="Niang G."/>
            <person name="Scheremetjew M."/>
            <person name="Finn R."/>
            <person name="Kale V."/>
            <person name="Holt S."/>
            <person name="Cochrane G."/>
            <person name="Meng A."/>
            <person name="Brown T."/>
            <person name="Cohen L."/>
        </authorList>
    </citation>
    <scope>NUCLEOTIDE SEQUENCE</scope>
    <source>
        <strain evidence="8">B650</strain>
    </source>
</reference>
<dbReference type="PANTHER" id="PTHR14871">
    <property type="entry name" value="DYNEIN REGULATORY COMPLEX PROTEIN 9"/>
    <property type="match status" value="1"/>
</dbReference>
<evidence type="ECO:0008006" key="9">
    <source>
        <dbReference type="Google" id="ProtNLM"/>
    </source>
</evidence>
<evidence type="ECO:0000256" key="7">
    <source>
        <dbReference type="SAM" id="MobiDB-lite"/>
    </source>
</evidence>
<dbReference type="GO" id="GO:0005856">
    <property type="term" value="C:cytoskeleton"/>
    <property type="evidence" value="ECO:0007669"/>
    <property type="project" value="UniProtKB-SubCell"/>
</dbReference>
<comment type="subcellular location">
    <subcellularLocation>
        <location evidence="2">Cell projection</location>
    </subcellularLocation>
    <subcellularLocation>
        <location evidence="1">Cytoplasm</location>
        <location evidence="1">Cytoskeleton</location>
    </subcellularLocation>
</comment>
<evidence type="ECO:0000256" key="4">
    <source>
        <dbReference type="ARBA" id="ARBA00023212"/>
    </source>
</evidence>
<keyword evidence="6" id="KW-0175">Coiled coil</keyword>
<feature type="coiled-coil region" evidence="6">
    <location>
        <begin position="96"/>
        <end position="130"/>
    </location>
</feature>
<feature type="coiled-coil region" evidence="6">
    <location>
        <begin position="177"/>
        <end position="204"/>
    </location>
</feature>
<keyword evidence="5" id="KW-0966">Cell projection</keyword>
<feature type="region of interest" description="Disordered" evidence="7">
    <location>
        <begin position="353"/>
        <end position="375"/>
    </location>
</feature>
<keyword evidence="3" id="KW-0963">Cytoplasm</keyword>
<evidence type="ECO:0000256" key="6">
    <source>
        <dbReference type="SAM" id="Coils"/>
    </source>
</evidence>
<evidence type="ECO:0000256" key="1">
    <source>
        <dbReference type="ARBA" id="ARBA00004245"/>
    </source>
</evidence>
<dbReference type="PANTHER" id="PTHR14871:SF1">
    <property type="entry name" value="DYNEIN REGULATORY COMPLEX PROTEIN 9"/>
    <property type="match status" value="1"/>
</dbReference>
<evidence type="ECO:0000256" key="3">
    <source>
        <dbReference type="ARBA" id="ARBA00022490"/>
    </source>
</evidence>
<gene>
    <name evidence="8" type="ORF">LDAN0321_LOCUS8687</name>
</gene>
<name>A0A7S2KEZ6_9STRA</name>
<dbReference type="GO" id="GO:0005737">
    <property type="term" value="C:cytoplasm"/>
    <property type="evidence" value="ECO:0007669"/>
    <property type="project" value="TreeGrafter"/>
</dbReference>
<dbReference type="AlphaFoldDB" id="A0A7S2KEZ6"/>
<dbReference type="InterPro" id="IPR042618">
    <property type="entry name" value="IQCG"/>
</dbReference>
<sequence>MKLKEKVVYFLQESIDKLRRREIIEPDALVFREQHADELGGKIKLLHVELQGFETELRTVVERTNLRDLPNKMDFKKTEERKQLIRFNISDRRKALTKAIKQHVNVMNDLAKLENDRNDLVCMMESTLQEFKRHGTARSLEKEVEVLKSLCNQQIKLENEQEYLTKAIDEAKLALNAEKTNTELNDIDEKIEEVKEEISRLADEITPIVIQKKMEAAIQIKNKSSFEENEYKLAEEIERLKHRIKDERVVHDQNIEKMTKCVHELESEVSNMKRSTEEELSSLNMKHATLSDERETCLASLLNLKRRYENERHLEEARKQERLLQAKRLKEEKQLEEKRYFAAFNIQRRYRSFLKRKKAKAKPVKKKKKKNKSKK</sequence>
<dbReference type="EMBL" id="HBGY01013479">
    <property type="protein sequence ID" value="CAD9575021.1"/>
    <property type="molecule type" value="Transcribed_RNA"/>
</dbReference>
<proteinExistence type="predicted"/>
<dbReference type="GO" id="GO:0031514">
    <property type="term" value="C:motile cilium"/>
    <property type="evidence" value="ECO:0007669"/>
    <property type="project" value="TreeGrafter"/>
</dbReference>
<evidence type="ECO:0000313" key="8">
    <source>
        <dbReference type="EMBL" id="CAD9575021.1"/>
    </source>
</evidence>
<protein>
    <recommendedName>
        <fullName evidence="9">Dynein regulatory complex protein 9</fullName>
    </recommendedName>
</protein>